<dbReference type="InterPro" id="IPR002912">
    <property type="entry name" value="ACT_dom"/>
</dbReference>
<dbReference type="Gene3D" id="3.30.70.260">
    <property type="match status" value="1"/>
</dbReference>
<feature type="domain" description="Prephenate dehydratase" evidence="8">
    <location>
        <begin position="12"/>
        <end position="265"/>
    </location>
</feature>
<proteinExistence type="predicted"/>
<feature type="compositionally biased region" description="Basic and acidic residues" evidence="7">
    <location>
        <begin position="113"/>
        <end position="153"/>
    </location>
</feature>
<evidence type="ECO:0000256" key="5">
    <source>
        <dbReference type="ARBA" id="ARBA00023222"/>
    </source>
</evidence>
<dbReference type="CDD" id="cd04905">
    <property type="entry name" value="ACT_CM-PDT"/>
    <property type="match status" value="1"/>
</dbReference>
<evidence type="ECO:0000256" key="1">
    <source>
        <dbReference type="ARBA" id="ARBA00004741"/>
    </source>
</evidence>
<dbReference type="AlphaFoldDB" id="A0AA38RDG5"/>
<dbReference type="SUPFAM" id="SSF53850">
    <property type="entry name" value="Periplasmic binding protein-like II"/>
    <property type="match status" value="2"/>
</dbReference>
<comment type="pathway">
    <text evidence="1">Amino-acid biosynthesis; L-phenylalanine biosynthesis; phenylpyruvate from prephenate: step 1/1.</text>
</comment>
<evidence type="ECO:0000256" key="6">
    <source>
        <dbReference type="ARBA" id="ARBA00023239"/>
    </source>
</evidence>
<dbReference type="PIRSF" id="PIRSF001500">
    <property type="entry name" value="Chor_mut_pdt_Ppr"/>
    <property type="match status" value="1"/>
</dbReference>
<comment type="caution">
    <text evidence="10">The sequence shown here is derived from an EMBL/GenBank/DDBJ whole genome shotgun (WGS) entry which is preliminary data.</text>
</comment>
<dbReference type="InterPro" id="IPR045865">
    <property type="entry name" value="ACT-like_dom_sf"/>
</dbReference>
<dbReference type="Gene3D" id="3.40.190.10">
    <property type="entry name" value="Periplasmic binding protein-like II"/>
    <property type="match status" value="2"/>
</dbReference>
<keyword evidence="4" id="KW-0057">Aromatic amino acid biosynthesis</keyword>
<dbReference type="Proteomes" id="UP001174691">
    <property type="component" value="Unassembled WGS sequence"/>
</dbReference>
<sequence>MASSEHSPARPKVAFLGPPASYSHQATKSVFSDDTWDLTPTTTIKEIFDVVQSGAVKAGVVPFENSTHGPVTFTLDALADREGVYNSLIVTGEIYLDVHHYLLGRKPEEAEAAKKLQKEDTTKEADAAEDSETAKESESAQESETAREAKTPAEPDIATEPQPPSAEVKGQPLTSLAHITRIYSHPQAFGQTTAFVSRHLPGVETIETSSTSRAAQLAAADPTGTSAAIASLAAAASAAHGDLSVLAPHIQDRDDNATRFLVLFREDSDPDELPHDLYVPYAARRGDLTLEELEGLQRSMFKSLMRFTVPHDRPGALADVLECFKGAGLNLTSINSLPSLERPFRYLFFVEFEGDRPGRRTDGSGDKVREAYEGIDKAARGWKKLGTWMKQRD</sequence>
<reference evidence="10" key="1">
    <citation type="submission" date="2022-07" db="EMBL/GenBank/DDBJ databases">
        <title>Fungi with potential for degradation of polypropylene.</title>
        <authorList>
            <person name="Gostincar C."/>
        </authorList>
    </citation>
    <scope>NUCLEOTIDE SEQUENCE</scope>
    <source>
        <strain evidence="10">EXF-13287</strain>
    </source>
</reference>
<dbReference type="InterPro" id="IPR008242">
    <property type="entry name" value="Chor_mutase/pphenate_deHydtase"/>
</dbReference>
<feature type="domain" description="ACT" evidence="9">
    <location>
        <begin position="305"/>
        <end position="389"/>
    </location>
</feature>
<keyword evidence="11" id="KW-1185">Reference proteome</keyword>
<accession>A0AA38RDG5</accession>
<evidence type="ECO:0000313" key="10">
    <source>
        <dbReference type="EMBL" id="KAJ9143582.1"/>
    </source>
</evidence>
<gene>
    <name evidence="10" type="ORF">NKR19_g6792</name>
</gene>
<name>A0AA38RDG5_9PEZI</name>
<evidence type="ECO:0000256" key="3">
    <source>
        <dbReference type="ARBA" id="ARBA00022605"/>
    </source>
</evidence>
<dbReference type="CDD" id="cd13532">
    <property type="entry name" value="PBP2_PDT_like"/>
    <property type="match status" value="1"/>
</dbReference>
<dbReference type="Pfam" id="PF00800">
    <property type="entry name" value="PDT"/>
    <property type="match status" value="2"/>
</dbReference>
<dbReference type="GO" id="GO:0004664">
    <property type="term" value="F:prephenate dehydratase activity"/>
    <property type="evidence" value="ECO:0007669"/>
    <property type="project" value="UniProtKB-EC"/>
</dbReference>
<keyword evidence="3" id="KW-0028">Amino-acid biosynthesis</keyword>
<dbReference type="SUPFAM" id="SSF55021">
    <property type="entry name" value="ACT-like"/>
    <property type="match status" value="1"/>
</dbReference>
<dbReference type="GO" id="GO:0009094">
    <property type="term" value="P:L-phenylalanine biosynthetic process"/>
    <property type="evidence" value="ECO:0007669"/>
    <property type="project" value="UniProtKB-KW"/>
</dbReference>
<evidence type="ECO:0000259" key="8">
    <source>
        <dbReference type="PROSITE" id="PS51171"/>
    </source>
</evidence>
<keyword evidence="6" id="KW-0456">Lyase</keyword>
<evidence type="ECO:0000256" key="7">
    <source>
        <dbReference type="SAM" id="MobiDB-lite"/>
    </source>
</evidence>
<dbReference type="EMBL" id="JANBVN010000110">
    <property type="protein sequence ID" value="KAJ9143582.1"/>
    <property type="molecule type" value="Genomic_DNA"/>
</dbReference>
<evidence type="ECO:0000259" key="9">
    <source>
        <dbReference type="PROSITE" id="PS51671"/>
    </source>
</evidence>
<feature type="region of interest" description="Disordered" evidence="7">
    <location>
        <begin position="113"/>
        <end position="171"/>
    </location>
</feature>
<dbReference type="PANTHER" id="PTHR21022">
    <property type="entry name" value="PREPHENATE DEHYDRATASE P PROTEIN"/>
    <property type="match status" value="1"/>
</dbReference>
<dbReference type="EC" id="4.2.1.51" evidence="2"/>
<dbReference type="InterPro" id="IPR001086">
    <property type="entry name" value="Preph_deHydtase"/>
</dbReference>
<evidence type="ECO:0000256" key="4">
    <source>
        <dbReference type="ARBA" id="ARBA00023141"/>
    </source>
</evidence>
<dbReference type="PROSITE" id="PS51171">
    <property type="entry name" value="PREPHENATE_DEHYDR_3"/>
    <property type="match status" value="1"/>
</dbReference>
<dbReference type="PANTHER" id="PTHR21022:SF19">
    <property type="entry name" value="PREPHENATE DEHYDRATASE-RELATED"/>
    <property type="match status" value="1"/>
</dbReference>
<protein>
    <recommendedName>
        <fullName evidence="2">prephenate dehydratase</fullName>
        <ecNumber evidence="2">4.2.1.51</ecNumber>
    </recommendedName>
</protein>
<evidence type="ECO:0000313" key="11">
    <source>
        <dbReference type="Proteomes" id="UP001174691"/>
    </source>
</evidence>
<organism evidence="10 11">
    <name type="scientific">Coniochaeta hoffmannii</name>
    <dbReference type="NCBI Taxonomy" id="91930"/>
    <lineage>
        <taxon>Eukaryota</taxon>
        <taxon>Fungi</taxon>
        <taxon>Dikarya</taxon>
        <taxon>Ascomycota</taxon>
        <taxon>Pezizomycotina</taxon>
        <taxon>Sordariomycetes</taxon>
        <taxon>Sordariomycetidae</taxon>
        <taxon>Coniochaetales</taxon>
        <taxon>Coniochaetaceae</taxon>
        <taxon>Coniochaeta</taxon>
    </lineage>
</organism>
<dbReference type="GO" id="GO:0005737">
    <property type="term" value="C:cytoplasm"/>
    <property type="evidence" value="ECO:0007669"/>
    <property type="project" value="TreeGrafter"/>
</dbReference>
<keyword evidence="5" id="KW-0584">Phenylalanine biosynthesis</keyword>
<dbReference type="PROSITE" id="PS51671">
    <property type="entry name" value="ACT"/>
    <property type="match status" value="1"/>
</dbReference>
<evidence type="ECO:0000256" key="2">
    <source>
        <dbReference type="ARBA" id="ARBA00013147"/>
    </source>
</evidence>